<dbReference type="GO" id="GO:0042802">
    <property type="term" value="F:identical protein binding"/>
    <property type="evidence" value="ECO:0007669"/>
    <property type="project" value="UniProtKB-ARBA"/>
</dbReference>
<evidence type="ECO:0000256" key="2">
    <source>
        <dbReference type="ARBA" id="ARBA00004496"/>
    </source>
</evidence>
<gene>
    <name evidence="15 18" type="primary">rnc</name>
    <name evidence="18" type="ORF">FYJ51_12295</name>
</gene>
<comment type="function">
    <text evidence="15">Digests double-stranded RNA. Involved in the processing of primary rRNA transcript to yield the immediate precursors to the large and small rRNAs (23S and 16S). Processes some mRNAs, and tRNAs when they are encoded in the rRNA operon. Processes pre-crRNA and tracrRNA of type II CRISPR loci if present in the organism.</text>
</comment>
<feature type="active site" evidence="15">
    <location>
        <position position="47"/>
    </location>
</feature>
<keyword evidence="7 15" id="KW-0507">mRNA processing</keyword>
<dbReference type="HAMAP" id="MF_00104">
    <property type="entry name" value="RNase_III"/>
    <property type="match status" value="1"/>
</dbReference>
<evidence type="ECO:0000256" key="3">
    <source>
        <dbReference type="ARBA" id="ARBA00010183"/>
    </source>
</evidence>
<name>A0A7X2TGB7_9FIRM</name>
<dbReference type="InterPro" id="IPR011907">
    <property type="entry name" value="RNase_III"/>
</dbReference>
<evidence type="ECO:0000256" key="4">
    <source>
        <dbReference type="ARBA" id="ARBA00011738"/>
    </source>
</evidence>
<dbReference type="GO" id="GO:0019843">
    <property type="term" value="F:rRNA binding"/>
    <property type="evidence" value="ECO:0007669"/>
    <property type="project" value="UniProtKB-KW"/>
</dbReference>
<accession>A0A7X2TGB7</accession>
<dbReference type="Proteomes" id="UP000461880">
    <property type="component" value="Unassembled WGS sequence"/>
</dbReference>
<dbReference type="SUPFAM" id="SSF69065">
    <property type="entry name" value="RNase III domain-like"/>
    <property type="match status" value="1"/>
</dbReference>
<evidence type="ECO:0000256" key="14">
    <source>
        <dbReference type="ARBA" id="ARBA00022884"/>
    </source>
</evidence>
<comment type="subunit">
    <text evidence="4 15">Homodimer.</text>
</comment>
<evidence type="ECO:0000256" key="7">
    <source>
        <dbReference type="ARBA" id="ARBA00022664"/>
    </source>
</evidence>
<keyword evidence="13 15" id="KW-0460">Magnesium</keyword>
<dbReference type="InterPro" id="IPR036389">
    <property type="entry name" value="RNase_III_sf"/>
</dbReference>
<dbReference type="Gene3D" id="3.30.160.20">
    <property type="match status" value="1"/>
</dbReference>
<comment type="caution">
    <text evidence="18">The sequence shown here is derived from an EMBL/GenBank/DDBJ whole genome shotgun (WGS) entry which is preliminary data.</text>
</comment>
<evidence type="ECO:0000256" key="12">
    <source>
        <dbReference type="ARBA" id="ARBA00022801"/>
    </source>
</evidence>
<dbReference type="PANTHER" id="PTHR11207:SF0">
    <property type="entry name" value="RIBONUCLEASE 3"/>
    <property type="match status" value="1"/>
</dbReference>
<keyword evidence="10 15" id="KW-0479">Metal-binding</keyword>
<dbReference type="PANTHER" id="PTHR11207">
    <property type="entry name" value="RIBONUCLEASE III"/>
    <property type="match status" value="1"/>
</dbReference>
<comment type="subcellular location">
    <subcellularLocation>
        <location evidence="2 15">Cytoplasm</location>
    </subcellularLocation>
</comment>
<dbReference type="InterPro" id="IPR014720">
    <property type="entry name" value="dsRBD_dom"/>
</dbReference>
<evidence type="ECO:0000313" key="18">
    <source>
        <dbReference type="EMBL" id="MSS59674.1"/>
    </source>
</evidence>
<comment type="catalytic activity">
    <reaction evidence="1 15">
        <text>Endonucleolytic cleavage to 5'-phosphomonoester.</text>
        <dbReference type="EC" id="3.1.26.3"/>
    </reaction>
</comment>
<evidence type="ECO:0000256" key="6">
    <source>
        <dbReference type="ARBA" id="ARBA00022552"/>
    </source>
</evidence>
<dbReference type="GO" id="GO:0005737">
    <property type="term" value="C:cytoplasm"/>
    <property type="evidence" value="ECO:0007669"/>
    <property type="project" value="UniProtKB-SubCell"/>
</dbReference>
<keyword evidence="9 15" id="KW-0540">Nuclease</keyword>
<dbReference type="GO" id="GO:0004525">
    <property type="term" value="F:ribonuclease III activity"/>
    <property type="evidence" value="ECO:0007669"/>
    <property type="project" value="UniProtKB-UniRule"/>
</dbReference>
<dbReference type="CDD" id="cd00593">
    <property type="entry name" value="RIBOc"/>
    <property type="match status" value="1"/>
</dbReference>
<dbReference type="CDD" id="cd10845">
    <property type="entry name" value="DSRM_RNAse_III_family"/>
    <property type="match status" value="1"/>
</dbReference>
<evidence type="ECO:0000256" key="13">
    <source>
        <dbReference type="ARBA" id="ARBA00022842"/>
    </source>
</evidence>
<evidence type="ECO:0000259" key="16">
    <source>
        <dbReference type="PROSITE" id="PS50137"/>
    </source>
</evidence>
<evidence type="ECO:0000256" key="10">
    <source>
        <dbReference type="ARBA" id="ARBA00022723"/>
    </source>
</evidence>
<dbReference type="PROSITE" id="PS50137">
    <property type="entry name" value="DS_RBD"/>
    <property type="match status" value="1"/>
</dbReference>
<keyword evidence="8 15" id="KW-0819">tRNA processing</keyword>
<comment type="cofactor">
    <cofactor evidence="15">
        <name>Mg(2+)</name>
        <dbReference type="ChEBI" id="CHEBI:18420"/>
    </cofactor>
</comment>
<keyword evidence="6 15" id="KW-0698">rRNA processing</keyword>
<feature type="domain" description="DRBM" evidence="16">
    <location>
        <begin position="157"/>
        <end position="226"/>
    </location>
</feature>
<proteinExistence type="inferred from homology"/>
<dbReference type="NCBIfam" id="TIGR02191">
    <property type="entry name" value="RNaseIII"/>
    <property type="match status" value="1"/>
</dbReference>
<evidence type="ECO:0000256" key="5">
    <source>
        <dbReference type="ARBA" id="ARBA00022490"/>
    </source>
</evidence>
<dbReference type="Pfam" id="PF14622">
    <property type="entry name" value="Ribonucleas_3_3"/>
    <property type="match status" value="1"/>
</dbReference>
<reference evidence="18 19" key="1">
    <citation type="submission" date="2019-08" db="EMBL/GenBank/DDBJ databases">
        <title>In-depth cultivation of the pig gut microbiome towards novel bacterial diversity and tailored functional studies.</title>
        <authorList>
            <person name="Wylensek D."/>
            <person name="Hitch T.C.A."/>
            <person name="Clavel T."/>
        </authorList>
    </citation>
    <scope>NUCLEOTIDE SEQUENCE [LARGE SCALE GENOMIC DNA]</scope>
    <source>
        <strain evidence="18 19">Oil+RF-744-GAM-WT-6</strain>
    </source>
</reference>
<dbReference type="GO" id="GO:0008033">
    <property type="term" value="P:tRNA processing"/>
    <property type="evidence" value="ECO:0007669"/>
    <property type="project" value="UniProtKB-KW"/>
</dbReference>
<evidence type="ECO:0000259" key="17">
    <source>
        <dbReference type="PROSITE" id="PS50142"/>
    </source>
</evidence>
<dbReference type="GO" id="GO:0006364">
    <property type="term" value="P:rRNA processing"/>
    <property type="evidence" value="ECO:0007669"/>
    <property type="project" value="UniProtKB-UniRule"/>
</dbReference>
<evidence type="ECO:0000256" key="1">
    <source>
        <dbReference type="ARBA" id="ARBA00000109"/>
    </source>
</evidence>
<dbReference type="PROSITE" id="PS50142">
    <property type="entry name" value="RNASE_3_2"/>
    <property type="match status" value="1"/>
</dbReference>
<keyword evidence="19" id="KW-1185">Reference proteome</keyword>
<dbReference type="InterPro" id="IPR000999">
    <property type="entry name" value="RNase_III_dom"/>
</dbReference>
<feature type="binding site" evidence="15">
    <location>
        <position position="119"/>
    </location>
    <ligand>
        <name>Mg(2+)</name>
        <dbReference type="ChEBI" id="CHEBI:18420"/>
    </ligand>
</feature>
<organism evidence="18 19">
    <name type="scientific">Stecheria intestinalis</name>
    <dbReference type="NCBI Taxonomy" id="2606630"/>
    <lineage>
        <taxon>Bacteria</taxon>
        <taxon>Bacillati</taxon>
        <taxon>Bacillota</taxon>
        <taxon>Erysipelotrichia</taxon>
        <taxon>Erysipelotrichales</taxon>
        <taxon>Erysipelotrichaceae</taxon>
        <taxon>Stecheria</taxon>
    </lineage>
</organism>
<feature type="binding site" evidence="15">
    <location>
        <position position="43"/>
    </location>
    <ligand>
        <name>Mg(2+)</name>
        <dbReference type="ChEBI" id="CHEBI:18420"/>
    </ligand>
</feature>
<protein>
    <recommendedName>
        <fullName evidence="15">Ribonuclease 3</fullName>
        <ecNumber evidence="15">3.1.26.3</ecNumber>
    </recommendedName>
    <alternativeName>
        <fullName evidence="15">Ribonuclease III</fullName>
        <shortName evidence="15">RNase III</shortName>
    </alternativeName>
</protein>
<feature type="domain" description="RNase III" evidence="17">
    <location>
        <begin position="8"/>
        <end position="130"/>
    </location>
</feature>
<dbReference type="FunFam" id="3.30.160.20:FF:000003">
    <property type="entry name" value="Ribonuclease 3"/>
    <property type="match status" value="1"/>
</dbReference>
<evidence type="ECO:0000313" key="19">
    <source>
        <dbReference type="Proteomes" id="UP000461880"/>
    </source>
</evidence>
<dbReference type="FunFam" id="1.10.1520.10:FF:000001">
    <property type="entry name" value="Ribonuclease 3"/>
    <property type="match status" value="1"/>
</dbReference>
<dbReference type="RefSeq" id="WP_105303814.1">
    <property type="nucleotide sequence ID" value="NZ_JAQXPC010000067.1"/>
</dbReference>
<keyword evidence="5 15" id="KW-0963">Cytoplasm</keyword>
<dbReference type="AlphaFoldDB" id="A0A7X2TGB7"/>
<feature type="active site" evidence="15">
    <location>
        <position position="119"/>
    </location>
</feature>
<dbReference type="GO" id="GO:0006397">
    <property type="term" value="P:mRNA processing"/>
    <property type="evidence" value="ECO:0007669"/>
    <property type="project" value="UniProtKB-UniRule"/>
</dbReference>
<evidence type="ECO:0000256" key="15">
    <source>
        <dbReference type="HAMAP-Rule" id="MF_00104"/>
    </source>
</evidence>
<dbReference type="EMBL" id="VUMN01000043">
    <property type="protein sequence ID" value="MSS59674.1"/>
    <property type="molecule type" value="Genomic_DNA"/>
</dbReference>
<evidence type="ECO:0000256" key="9">
    <source>
        <dbReference type="ARBA" id="ARBA00022722"/>
    </source>
</evidence>
<evidence type="ECO:0000256" key="11">
    <source>
        <dbReference type="ARBA" id="ARBA00022759"/>
    </source>
</evidence>
<dbReference type="SUPFAM" id="SSF54768">
    <property type="entry name" value="dsRNA-binding domain-like"/>
    <property type="match status" value="1"/>
</dbReference>
<comment type="similarity">
    <text evidence="3">Belongs to the ribonuclease III family.</text>
</comment>
<dbReference type="SMART" id="SM00535">
    <property type="entry name" value="RIBOc"/>
    <property type="match status" value="1"/>
</dbReference>
<dbReference type="Pfam" id="PF00035">
    <property type="entry name" value="dsrm"/>
    <property type="match status" value="1"/>
</dbReference>
<keyword evidence="14 15" id="KW-0694">RNA-binding</keyword>
<keyword evidence="15" id="KW-0699">rRNA-binding</keyword>
<keyword evidence="12 15" id="KW-0378">Hydrolase</keyword>
<dbReference type="GO" id="GO:0046872">
    <property type="term" value="F:metal ion binding"/>
    <property type="evidence" value="ECO:0007669"/>
    <property type="project" value="UniProtKB-KW"/>
</dbReference>
<keyword evidence="11 15" id="KW-0255">Endonuclease</keyword>
<evidence type="ECO:0000256" key="8">
    <source>
        <dbReference type="ARBA" id="ARBA00022694"/>
    </source>
</evidence>
<dbReference type="EC" id="3.1.26.3" evidence="15"/>
<dbReference type="GO" id="GO:0003725">
    <property type="term" value="F:double-stranded RNA binding"/>
    <property type="evidence" value="ECO:0007669"/>
    <property type="project" value="TreeGrafter"/>
</dbReference>
<sequence length="226" mass="25786">MDCIEWLRKRGIEVENKDLIRQAFMHTSYVNEHRKYHDNERLEFMGDAVLQLWSTAHIFPLEPPLSEGEMTRLRAQLVCEKALAMYARELHLNDFLLLGSGEEKSGGREKDAIIADMFEALLGALYLDQGMDAVDNILNEVFLPEIRHPKDVKVFRDYKTKLQEYVQADNRRTVHYELVSEEGPSNAPTFTMNAVIDGLVLGTGTGSSKKQAEQNAAQNAFEKLVR</sequence>
<feature type="binding site" evidence="15">
    <location>
        <position position="116"/>
    </location>
    <ligand>
        <name>Mg(2+)</name>
        <dbReference type="ChEBI" id="CHEBI:18420"/>
    </ligand>
</feature>
<dbReference type="SMART" id="SM00358">
    <property type="entry name" value="DSRM"/>
    <property type="match status" value="1"/>
</dbReference>
<dbReference type="GO" id="GO:0010468">
    <property type="term" value="P:regulation of gene expression"/>
    <property type="evidence" value="ECO:0007669"/>
    <property type="project" value="TreeGrafter"/>
</dbReference>
<dbReference type="Gene3D" id="1.10.1520.10">
    <property type="entry name" value="Ribonuclease III domain"/>
    <property type="match status" value="1"/>
</dbReference>